<proteinExistence type="predicted"/>
<name>A0A174NGV2_BACT4</name>
<dbReference type="PANTHER" id="PTHR35337:SF1">
    <property type="entry name" value="SLR1478 PROTEIN"/>
    <property type="match status" value="1"/>
</dbReference>
<feature type="transmembrane region" description="Helical" evidence="1">
    <location>
        <begin position="238"/>
        <end position="257"/>
    </location>
</feature>
<evidence type="ECO:0000256" key="1">
    <source>
        <dbReference type="SAM" id="Phobius"/>
    </source>
</evidence>
<dbReference type="AlphaFoldDB" id="A0A174NGV2"/>
<sequence length="335" mass="37757">MLPVSDKTYPKSLKSMKEVTFIRRNIEKWKGTEKVVEQAANLSPDQLADAYTELTADLAFAQTHFPTSRITIYLNNLASALHNEIYRSKREKWTRVITFWTREVPQTMHDARRELLISFIIFAVSALIGAVSAANDQEFVRLIMGNQYVDMTLDNIARGEPMAVYNGSPEAPMFLGITINNIRVSFLCFAAGILTSFGTGLILLQNGIMLGSFQMFFYQHDLLWESALAVWLHGTLEIWAIIVAGAAGLALGNSWLFPGTYSRLESFRRGAKRGLKIVIGTVPVFIMAGFIEGFITRHTELPDMLRLGIILTSLAFIIFYYIYLPNRKKHGITET</sequence>
<protein>
    <submittedName>
        <fullName evidence="2">Uncharacterized membrane protein</fullName>
    </submittedName>
</protein>
<dbReference type="Pfam" id="PF01944">
    <property type="entry name" value="SpoIIM"/>
    <property type="match status" value="1"/>
</dbReference>
<organism evidence="2 3">
    <name type="scientific">Bacteroides thetaiotaomicron</name>
    <dbReference type="NCBI Taxonomy" id="818"/>
    <lineage>
        <taxon>Bacteria</taxon>
        <taxon>Pseudomonadati</taxon>
        <taxon>Bacteroidota</taxon>
        <taxon>Bacteroidia</taxon>
        <taxon>Bacteroidales</taxon>
        <taxon>Bacteroidaceae</taxon>
        <taxon>Bacteroides</taxon>
    </lineage>
</organism>
<feature type="transmembrane region" description="Helical" evidence="1">
    <location>
        <begin position="307"/>
        <end position="324"/>
    </location>
</feature>
<dbReference type="Proteomes" id="UP000095576">
    <property type="component" value="Unassembled WGS sequence"/>
</dbReference>
<keyword evidence="1" id="KW-0812">Transmembrane</keyword>
<accession>A0A174NGV2</accession>
<feature type="transmembrane region" description="Helical" evidence="1">
    <location>
        <begin position="115"/>
        <end position="134"/>
    </location>
</feature>
<feature type="transmembrane region" description="Helical" evidence="1">
    <location>
        <begin position="277"/>
        <end position="295"/>
    </location>
</feature>
<feature type="transmembrane region" description="Helical" evidence="1">
    <location>
        <begin position="182"/>
        <end position="204"/>
    </location>
</feature>
<keyword evidence="1" id="KW-0472">Membrane</keyword>
<dbReference type="InterPro" id="IPR002798">
    <property type="entry name" value="SpoIIM-like"/>
</dbReference>
<gene>
    <name evidence="2" type="ORF">ERS852511_02161</name>
</gene>
<evidence type="ECO:0000313" key="2">
    <source>
        <dbReference type="EMBL" id="CUP45750.1"/>
    </source>
</evidence>
<dbReference type="PANTHER" id="PTHR35337">
    <property type="entry name" value="SLR1478 PROTEIN"/>
    <property type="match status" value="1"/>
</dbReference>
<evidence type="ECO:0000313" key="3">
    <source>
        <dbReference type="Proteomes" id="UP000095576"/>
    </source>
</evidence>
<reference evidence="2 3" key="1">
    <citation type="submission" date="2015-09" db="EMBL/GenBank/DDBJ databases">
        <authorList>
            <consortium name="Pathogen Informatics"/>
        </authorList>
    </citation>
    <scope>NUCLEOTIDE SEQUENCE [LARGE SCALE GENOMIC DNA]</scope>
    <source>
        <strain evidence="2 3">2789STDY5834899</strain>
    </source>
</reference>
<dbReference type="EMBL" id="CZAP01000006">
    <property type="protein sequence ID" value="CUP45750.1"/>
    <property type="molecule type" value="Genomic_DNA"/>
</dbReference>
<keyword evidence="1" id="KW-1133">Transmembrane helix</keyword>